<feature type="region of interest" description="Disordered" evidence="1">
    <location>
        <begin position="77"/>
        <end position="109"/>
    </location>
</feature>
<evidence type="ECO:0000313" key="3">
    <source>
        <dbReference type="EMBL" id="GAA2488575.1"/>
    </source>
</evidence>
<evidence type="ECO:0000256" key="1">
    <source>
        <dbReference type="SAM" id="MobiDB-lite"/>
    </source>
</evidence>
<keyword evidence="2" id="KW-1133">Transmembrane helix</keyword>
<dbReference type="Proteomes" id="UP001500730">
    <property type="component" value="Unassembled WGS sequence"/>
</dbReference>
<comment type="caution">
    <text evidence="3">The sequence shown here is derived from an EMBL/GenBank/DDBJ whole genome shotgun (WGS) entry which is preliminary data.</text>
</comment>
<evidence type="ECO:0000256" key="2">
    <source>
        <dbReference type="SAM" id="Phobius"/>
    </source>
</evidence>
<keyword evidence="4" id="KW-1185">Reference proteome</keyword>
<reference evidence="4" key="1">
    <citation type="journal article" date="2019" name="Int. J. Syst. Evol. Microbiol.">
        <title>The Global Catalogue of Microorganisms (GCM) 10K type strain sequencing project: providing services to taxonomists for standard genome sequencing and annotation.</title>
        <authorList>
            <consortium name="The Broad Institute Genomics Platform"/>
            <consortium name="The Broad Institute Genome Sequencing Center for Infectious Disease"/>
            <person name="Wu L."/>
            <person name="Ma J."/>
        </authorList>
    </citation>
    <scope>NUCLEOTIDE SEQUENCE [LARGE SCALE GENOMIC DNA]</scope>
    <source>
        <strain evidence="4">JCM 16259</strain>
    </source>
</reference>
<keyword evidence="2" id="KW-0812">Transmembrane</keyword>
<feature type="region of interest" description="Disordered" evidence="1">
    <location>
        <begin position="1"/>
        <end position="27"/>
    </location>
</feature>
<protein>
    <submittedName>
        <fullName evidence="3">Uncharacterized protein</fullName>
    </submittedName>
</protein>
<proteinExistence type="predicted"/>
<organism evidence="3 4">
    <name type="scientific">Terrabacter carboxydivorans</name>
    <dbReference type="NCBI Taxonomy" id="619730"/>
    <lineage>
        <taxon>Bacteria</taxon>
        <taxon>Bacillati</taxon>
        <taxon>Actinomycetota</taxon>
        <taxon>Actinomycetes</taxon>
        <taxon>Micrococcales</taxon>
        <taxon>Intrasporangiaceae</taxon>
        <taxon>Terrabacter</taxon>
    </lineage>
</organism>
<name>A0ABP5YZN1_9MICO</name>
<accession>A0ABP5YZN1</accession>
<evidence type="ECO:0000313" key="4">
    <source>
        <dbReference type="Proteomes" id="UP001500730"/>
    </source>
</evidence>
<sequence length="109" mass="12167">MPPRSDLLGDAVRLPSGPRGDDDAATGPTLRLWHTAHVLATLPTATTDQTFFSVTNLVILIVVAAIFYPLQKKLRETVSRRRRERWAEEEGLTGHDPDERDRPSGDPRP</sequence>
<feature type="transmembrane region" description="Helical" evidence="2">
    <location>
        <begin position="51"/>
        <end position="70"/>
    </location>
</feature>
<dbReference type="EMBL" id="BAAARE010000011">
    <property type="protein sequence ID" value="GAA2488575.1"/>
    <property type="molecule type" value="Genomic_DNA"/>
</dbReference>
<gene>
    <name evidence="3" type="ORF">GCM10009858_28310</name>
</gene>
<keyword evidence="2" id="KW-0472">Membrane</keyword>